<keyword evidence="2" id="KW-1185">Reference proteome</keyword>
<dbReference type="InterPro" id="IPR027396">
    <property type="entry name" value="DsrEFH-like"/>
</dbReference>
<gene>
    <name evidence="1" type="ORF">FBR43_09970</name>
</gene>
<proteinExistence type="predicted"/>
<sequence>MRGLTLIVASADAARYRSALTLACAQAALGGRARLFHDDAAVTLLATGPLDATLAQARAMDVKLIVCQTALDAHGLTIGDLHEGSEGGGMISLLATIEDDRLVFV</sequence>
<protein>
    <submittedName>
        <fullName evidence="1">Peroxiredoxin</fullName>
    </submittedName>
</protein>
<dbReference type="InterPro" id="IPR003787">
    <property type="entry name" value="Sulphur_relay_DsrE/F-like"/>
</dbReference>
<dbReference type="AlphaFoldDB" id="A0A4U1L2E8"/>
<accession>A0A4U1L2E8</accession>
<dbReference type="RefSeq" id="WP_136942994.1">
    <property type="nucleotide sequence ID" value="NZ_SWKR01000002.1"/>
</dbReference>
<organism evidence="1 2">
    <name type="scientific">Sphingomonas baiyangensis</name>
    <dbReference type="NCBI Taxonomy" id="2572576"/>
    <lineage>
        <taxon>Bacteria</taxon>
        <taxon>Pseudomonadati</taxon>
        <taxon>Pseudomonadota</taxon>
        <taxon>Alphaproteobacteria</taxon>
        <taxon>Sphingomonadales</taxon>
        <taxon>Sphingomonadaceae</taxon>
        <taxon>Sphingomonas</taxon>
    </lineage>
</organism>
<dbReference type="Proteomes" id="UP000309138">
    <property type="component" value="Unassembled WGS sequence"/>
</dbReference>
<reference evidence="1 2" key="1">
    <citation type="submission" date="2019-04" db="EMBL/GenBank/DDBJ databases">
        <authorList>
            <person name="Yang Y."/>
            <person name="Wei D."/>
        </authorList>
    </citation>
    <scope>NUCLEOTIDE SEQUENCE [LARGE SCALE GENOMIC DNA]</scope>
    <source>
        <strain evidence="1 2">L-1-4w-11</strain>
    </source>
</reference>
<comment type="caution">
    <text evidence="1">The sequence shown here is derived from an EMBL/GenBank/DDBJ whole genome shotgun (WGS) entry which is preliminary data.</text>
</comment>
<dbReference type="OrthoDB" id="7567342at2"/>
<evidence type="ECO:0000313" key="2">
    <source>
        <dbReference type="Proteomes" id="UP000309138"/>
    </source>
</evidence>
<dbReference type="Gene3D" id="3.40.1260.10">
    <property type="entry name" value="DsrEFH-like"/>
    <property type="match status" value="1"/>
</dbReference>
<dbReference type="SUPFAM" id="SSF75169">
    <property type="entry name" value="DsrEFH-like"/>
    <property type="match status" value="1"/>
</dbReference>
<dbReference type="EMBL" id="SWKR01000002">
    <property type="protein sequence ID" value="TKD51047.1"/>
    <property type="molecule type" value="Genomic_DNA"/>
</dbReference>
<dbReference type="Pfam" id="PF02635">
    <property type="entry name" value="DsrE"/>
    <property type="match status" value="1"/>
</dbReference>
<evidence type="ECO:0000313" key="1">
    <source>
        <dbReference type="EMBL" id="TKD51047.1"/>
    </source>
</evidence>
<name>A0A4U1L2E8_9SPHN</name>